<dbReference type="GO" id="GO:0004683">
    <property type="term" value="F:calcium/calmodulin-dependent protein kinase activity"/>
    <property type="evidence" value="ECO:0007669"/>
    <property type="project" value="InterPro"/>
</dbReference>
<dbReference type="GO" id="GO:0005516">
    <property type="term" value="F:calmodulin binding"/>
    <property type="evidence" value="ECO:0007669"/>
    <property type="project" value="InterPro"/>
</dbReference>
<dbReference type="NCBIfam" id="TIGR02246">
    <property type="entry name" value="SgcJ/EcaC family oxidoreductase"/>
    <property type="match status" value="1"/>
</dbReference>
<accession>A0A1G7CGR8</accession>
<dbReference type="PROSITE" id="PS51257">
    <property type="entry name" value="PROKAR_LIPOPROTEIN"/>
    <property type="match status" value="1"/>
</dbReference>
<dbReference type="InterPro" id="IPR032710">
    <property type="entry name" value="NTF2-like_dom_sf"/>
</dbReference>
<organism evidence="3 4">
    <name type="scientific">Rhodococcus tukisamuensis</name>
    <dbReference type="NCBI Taxonomy" id="168276"/>
    <lineage>
        <taxon>Bacteria</taxon>
        <taxon>Bacillati</taxon>
        <taxon>Actinomycetota</taxon>
        <taxon>Actinomycetes</taxon>
        <taxon>Mycobacteriales</taxon>
        <taxon>Nocardiaceae</taxon>
        <taxon>Rhodococcus</taxon>
    </lineage>
</organism>
<dbReference type="Proteomes" id="UP000199417">
    <property type="component" value="Unassembled WGS sequence"/>
</dbReference>
<dbReference type="Pfam" id="PF08332">
    <property type="entry name" value="CaMKII_AD"/>
    <property type="match status" value="1"/>
</dbReference>
<feature type="chain" id="PRO_5039453453" description="Calcium/calmodulin-dependent protein kinase II association-domain domain-containing protein" evidence="1">
    <location>
        <begin position="19"/>
        <end position="157"/>
    </location>
</feature>
<gene>
    <name evidence="3" type="ORF">SAMN05444580_11611</name>
</gene>
<feature type="domain" description="Calcium/calmodulin-dependent protein kinase II association-domain" evidence="2">
    <location>
        <begin position="35"/>
        <end position="155"/>
    </location>
</feature>
<dbReference type="SUPFAM" id="SSF54427">
    <property type="entry name" value="NTF2-like"/>
    <property type="match status" value="1"/>
</dbReference>
<reference evidence="3 4" key="1">
    <citation type="submission" date="2016-10" db="EMBL/GenBank/DDBJ databases">
        <authorList>
            <person name="de Groot N.N."/>
        </authorList>
    </citation>
    <scope>NUCLEOTIDE SEQUENCE [LARGE SCALE GENOMIC DNA]</scope>
    <source>
        <strain evidence="3 4">JCM 11308</strain>
    </source>
</reference>
<sequence length="157" mass="16979">MRNAVAVRLAAITAVPLAVVTACSNPASEARPSPDEITGLFTEWNDALATGDPDTVAALYAPDAVLIPTLSNEVRTDHAGIVDYFVGFLPVRPSAVIQQSVVTVLDADDAIDAGVYRFTLHKTDVPETVDARFTFVYQKQDGKWLIVNHHSSEMPEE</sequence>
<keyword evidence="4" id="KW-1185">Reference proteome</keyword>
<feature type="signal peptide" evidence="1">
    <location>
        <begin position="1"/>
        <end position="18"/>
    </location>
</feature>
<dbReference type="PIRSF" id="PIRSF028470">
    <property type="entry name" value="UCP028470"/>
    <property type="match status" value="1"/>
</dbReference>
<evidence type="ECO:0000313" key="4">
    <source>
        <dbReference type="Proteomes" id="UP000199417"/>
    </source>
</evidence>
<evidence type="ECO:0000259" key="2">
    <source>
        <dbReference type="Pfam" id="PF08332"/>
    </source>
</evidence>
<name>A0A1G7CGR8_9NOCA</name>
<dbReference type="RefSeq" id="WP_072846044.1">
    <property type="nucleotide sequence ID" value="NZ_FNAB01000016.1"/>
</dbReference>
<dbReference type="STRING" id="168276.SAMN05444580_11611"/>
<protein>
    <recommendedName>
        <fullName evidence="2">Calcium/calmodulin-dependent protein kinase II association-domain domain-containing protein</fullName>
    </recommendedName>
</protein>
<proteinExistence type="predicted"/>
<dbReference type="InterPro" id="IPR011944">
    <property type="entry name" value="Steroid_delta5-4_isomerase"/>
</dbReference>
<dbReference type="Gene3D" id="3.10.450.50">
    <property type="match status" value="1"/>
</dbReference>
<evidence type="ECO:0000313" key="3">
    <source>
        <dbReference type="EMBL" id="SDE38538.1"/>
    </source>
</evidence>
<evidence type="ECO:0000256" key="1">
    <source>
        <dbReference type="SAM" id="SignalP"/>
    </source>
</evidence>
<dbReference type="InterPro" id="IPR013543">
    <property type="entry name" value="Ca/CaM-dep_prot_kinase-assoc"/>
</dbReference>
<dbReference type="InterPro" id="IPR016887">
    <property type="entry name" value="UCP028470_steroid_isom-rel"/>
</dbReference>
<dbReference type="AlphaFoldDB" id="A0A1G7CGR8"/>
<keyword evidence="1" id="KW-0732">Signal</keyword>
<dbReference type="EMBL" id="FNAB01000016">
    <property type="protein sequence ID" value="SDE38538.1"/>
    <property type="molecule type" value="Genomic_DNA"/>
</dbReference>
<dbReference type="CDD" id="cd00531">
    <property type="entry name" value="NTF2_like"/>
    <property type="match status" value="1"/>
</dbReference>